<evidence type="ECO:0000313" key="1">
    <source>
        <dbReference type="EMBL" id="KAK1593871.1"/>
    </source>
</evidence>
<dbReference type="EMBL" id="JAHLJV010000023">
    <property type="protein sequence ID" value="KAK1593871.1"/>
    <property type="molecule type" value="Genomic_DNA"/>
</dbReference>
<reference evidence="1" key="1">
    <citation type="submission" date="2021-06" db="EMBL/GenBank/DDBJ databases">
        <title>Comparative genomics, transcriptomics and evolutionary studies reveal genomic signatures of adaptation to plant cell wall in hemibiotrophic fungi.</title>
        <authorList>
            <consortium name="DOE Joint Genome Institute"/>
            <person name="Baroncelli R."/>
            <person name="Diaz J.F."/>
            <person name="Benocci T."/>
            <person name="Peng M."/>
            <person name="Battaglia E."/>
            <person name="Haridas S."/>
            <person name="Andreopoulos W."/>
            <person name="Labutti K."/>
            <person name="Pangilinan J."/>
            <person name="Floch G.L."/>
            <person name="Makela M.R."/>
            <person name="Henrissat B."/>
            <person name="Grigoriev I.V."/>
            <person name="Crouch J.A."/>
            <person name="De Vries R.P."/>
            <person name="Sukno S.A."/>
            <person name="Thon M.R."/>
        </authorList>
    </citation>
    <scope>NUCLEOTIDE SEQUENCE</scope>
    <source>
        <strain evidence="1">CBS 125086</strain>
    </source>
</reference>
<comment type="caution">
    <text evidence="1">The sequence shown here is derived from an EMBL/GenBank/DDBJ whole genome shotgun (WGS) entry which is preliminary data.</text>
</comment>
<gene>
    <name evidence="1" type="ORF">LY79DRAFT_172584</name>
</gene>
<accession>A0AAD8V6S2</accession>
<evidence type="ECO:0000313" key="2">
    <source>
        <dbReference type="Proteomes" id="UP001230504"/>
    </source>
</evidence>
<name>A0AAD8V6S2_9PEZI</name>
<dbReference type="AlphaFoldDB" id="A0AAD8V6S2"/>
<protein>
    <submittedName>
        <fullName evidence="1">Uncharacterized protein</fullName>
    </submittedName>
</protein>
<dbReference type="Proteomes" id="UP001230504">
    <property type="component" value="Unassembled WGS sequence"/>
</dbReference>
<dbReference type="GeneID" id="85435469"/>
<proteinExistence type="predicted"/>
<dbReference type="RefSeq" id="XP_060415137.1">
    <property type="nucleotide sequence ID" value="XM_060551229.1"/>
</dbReference>
<organism evidence="1 2">
    <name type="scientific">Colletotrichum navitas</name>
    <dbReference type="NCBI Taxonomy" id="681940"/>
    <lineage>
        <taxon>Eukaryota</taxon>
        <taxon>Fungi</taxon>
        <taxon>Dikarya</taxon>
        <taxon>Ascomycota</taxon>
        <taxon>Pezizomycotina</taxon>
        <taxon>Sordariomycetes</taxon>
        <taxon>Hypocreomycetidae</taxon>
        <taxon>Glomerellales</taxon>
        <taxon>Glomerellaceae</taxon>
        <taxon>Colletotrichum</taxon>
        <taxon>Colletotrichum graminicola species complex</taxon>
    </lineage>
</organism>
<keyword evidence="2" id="KW-1185">Reference proteome</keyword>
<sequence>MVSRSMWSVSFVFACNGRLPSWHGIRKRHYRLDVILAGRSRSCWPVATARGCAWVSDVCVCSTGHRGCFSTAKLAVPGRLLRLASSRAGCW</sequence>
<dbReference type="PROSITE" id="PS51257">
    <property type="entry name" value="PROKAR_LIPOPROTEIN"/>
    <property type="match status" value="1"/>
</dbReference>